<dbReference type="InterPro" id="IPR010359">
    <property type="entry name" value="IrrE_HExxH"/>
</dbReference>
<name>A0A0V8JRT0_9BACI</name>
<protein>
    <recommendedName>
        <fullName evidence="1">IrrE N-terminal-like domain-containing protein</fullName>
    </recommendedName>
</protein>
<dbReference type="InterPro" id="IPR052345">
    <property type="entry name" value="Rad_response_metalloprotease"/>
</dbReference>
<reference evidence="2 3" key="1">
    <citation type="submission" date="2015-11" db="EMBL/GenBank/DDBJ databases">
        <title>Bacillus caseinolyticus sp nov.</title>
        <authorList>
            <person name="Dastager S.G."/>
            <person name="Mawlankar R."/>
        </authorList>
    </citation>
    <scope>NUCLEOTIDE SEQUENCE [LARGE SCALE GENOMIC DNA]</scope>
    <source>
        <strain evidence="2 3">SGD-V-76</strain>
    </source>
</reference>
<organism evidence="2 3">
    <name type="scientific">Priestia veravalensis</name>
    <dbReference type="NCBI Taxonomy" id="1414648"/>
    <lineage>
        <taxon>Bacteria</taxon>
        <taxon>Bacillati</taxon>
        <taxon>Bacillota</taxon>
        <taxon>Bacilli</taxon>
        <taxon>Bacillales</taxon>
        <taxon>Bacillaceae</taxon>
        <taxon>Priestia</taxon>
    </lineage>
</organism>
<dbReference type="RefSeq" id="WP_062686142.1">
    <property type="nucleotide sequence ID" value="NZ_KQ758627.1"/>
</dbReference>
<dbReference type="Gene3D" id="1.10.10.2910">
    <property type="match status" value="1"/>
</dbReference>
<feature type="domain" description="IrrE N-terminal-like" evidence="1">
    <location>
        <begin position="34"/>
        <end position="162"/>
    </location>
</feature>
<dbReference type="PANTHER" id="PTHR43236">
    <property type="entry name" value="ANTITOXIN HIGA1"/>
    <property type="match status" value="1"/>
</dbReference>
<accession>A0A0V8JRT0</accession>
<keyword evidence="3" id="KW-1185">Reference proteome</keyword>
<proteinExistence type="predicted"/>
<dbReference type="PANTHER" id="PTHR43236:SF1">
    <property type="entry name" value="BLL7220 PROTEIN"/>
    <property type="match status" value="1"/>
</dbReference>
<dbReference type="AlphaFoldDB" id="A0A0V8JRT0"/>
<gene>
    <name evidence="2" type="ORF">AS180_00070</name>
</gene>
<dbReference type="Pfam" id="PF06114">
    <property type="entry name" value="Peptidase_M78"/>
    <property type="match status" value="1"/>
</dbReference>
<dbReference type="Proteomes" id="UP000053681">
    <property type="component" value="Unassembled WGS sequence"/>
</dbReference>
<dbReference type="EMBL" id="LNQP01000001">
    <property type="protein sequence ID" value="KSU89801.1"/>
    <property type="molecule type" value="Genomic_DNA"/>
</dbReference>
<comment type="caution">
    <text evidence="2">The sequence shown here is derived from an EMBL/GenBank/DDBJ whole genome shotgun (WGS) entry which is preliminary data.</text>
</comment>
<evidence type="ECO:0000259" key="1">
    <source>
        <dbReference type="Pfam" id="PF06114"/>
    </source>
</evidence>
<evidence type="ECO:0000313" key="3">
    <source>
        <dbReference type="Proteomes" id="UP000053681"/>
    </source>
</evidence>
<evidence type="ECO:0000313" key="2">
    <source>
        <dbReference type="EMBL" id="KSU89801.1"/>
    </source>
</evidence>
<sequence>MQSLISKAKTRANEVRNKLGLGDEPIADIFKLLENQGIYLFAKPFSGKASAMFMRAQDTHLVIINSSKTVGHQIFSAAHELSHFLFDKNIMGGVCAVNKYNQDLEIEKLADAFASHFLMPEDGIFKHVDLRTEGKFDKLDTQDILYLQHYFKVSWRAMLYRLYSLELINQYEFDHYCQIHITKEAKRYGYPTDIYGKDGKNIFSQSYIEKVRKAYDSDEISEIKMNEYLQDIGYIFDEEIIHSQLGVFIEGEED</sequence>